<dbReference type="InterPro" id="IPR036426">
    <property type="entry name" value="Bulb-type_lectin_dom_sf"/>
</dbReference>
<comment type="caution">
    <text evidence="4">The sequence shown here is derived from an EMBL/GenBank/DDBJ whole genome shotgun (WGS) entry which is preliminary data.</text>
</comment>
<evidence type="ECO:0000256" key="2">
    <source>
        <dbReference type="SAM" id="SignalP"/>
    </source>
</evidence>
<dbReference type="EMBL" id="JAMZEB010000001">
    <property type="protein sequence ID" value="MCP2353690.1"/>
    <property type="molecule type" value="Genomic_DNA"/>
</dbReference>
<dbReference type="Proteomes" id="UP001139648">
    <property type="component" value="Unassembled WGS sequence"/>
</dbReference>
<dbReference type="PROSITE" id="PS50927">
    <property type="entry name" value="BULB_LECTIN"/>
    <property type="match status" value="2"/>
</dbReference>
<evidence type="ECO:0000313" key="4">
    <source>
        <dbReference type="EMBL" id="MCP2353690.1"/>
    </source>
</evidence>
<dbReference type="RefSeq" id="WP_253740210.1">
    <property type="nucleotide sequence ID" value="NZ_BAABKA010000097.1"/>
</dbReference>
<accession>A0A9X2G9R8</accession>
<dbReference type="PANTHER" id="PTHR47976:SF115">
    <property type="entry name" value="RECEPTOR-LIKE SERINE_THREONINE-PROTEIN KINASE"/>
    <property type="match status" value="1"/>
</dbReference>
<dbReference type="SMART" id="SM00108">
    <property type="entry name" value="B_lectin"/>
    <property type="match status" value="2"/>
</dbReference>
<name>A0A9X2G9R8_9ACTN</name>
<gene>
    <name evidence="4" type="ORF">HD597_000710</name>
</gene>
<dbReference type="SUPFAM" id="SSF51110">
    <property type="entry name" value="alpha-D-mannose-specific plant lectins"/>
    <property type="match status" value="2"/>
</dbReference>
<dbReference type="InterPro" id="IPR051343">
    <property type="entry name" value="G-type_lectin_kinases/EP1-like"/>
</dbReference>
<dbReference type="AlphaFoldDB" id="A0A9X2G9R8"/>
<dbReference type="PANTHER" id="PTHR47976">
    <property type="entry name" value="G-TYPE LECTIN S-RECEPTOR-LIKE SERINE/THREONINE-PROTEIN KINASE SD2-5"/>
    <property type="match status" value="1"/>
</dbReference>
<keyword evidence="1 2" id="KW-0732">Signal</keyword>
<dbReference type="Gene3D" id="2.90.10.10">
    <property type="entry name" value="Bulb-type lectin domain"/>
    <property type="match status" value="4"/>
</dbReference>
<feature type="chain" id="PRO_5040973714" description="Bulb-type lectin domain-containing protein" evidence="2">
    <location>
        <begin position="30"/>
        <end position="262"/>
    </location>
</feature>
<protein>
    <recommendedName>
        <fullName evidence="3">Bulb-type lectin domain-containing protein</fullName>
    </recommendedName>
</protein>
<feature type="domain" description="Bulb-type lectin" evidence="3">
    <location>
        <begin position="38"/>
        <end position="148"/>
    </location>
</feature>
<proteinExistence type="predicted"/>
<keyword evidence="5" id="KW-1185">Reference proteome</keyword>
<reference evidence="4" key="1">
    <citation type="submission" date="2022-06" db="EMBL/GenBank/DDBJ databases">
        <title>Sequencing the genomes of 1000 actinobacteria strains.</title>
        <authorList>
            <person name="Klenk H.-P."/>
        </authorList>
    </citation>
    <scope>NUCLEOTIDE SEQUENCE</scope>
    <source>
        <strain evidence="4">DSM 46694</strain>
    </source>
</reference>
<evidence type="ECO:0000313" key="5">
    <source>
        <dbReference type="Proteomes" id="UP001139648"/>
    </source>
</evidence>
<dbReference type="InterPro" id="IPR001480">
    <property type="entry name" value="Bulb-type_lectin_dom"/>
</dbReference>
<organism evidence="4 5">
    <name type="scientific">Nonomuraea thailandensis</name>
    <dbReference type="NCBI Taxonomy" id="1188745"/>
    <lineage>
        <taxon>Bacteria</taxon>
        <taxon>Bacillati</taxon>
        <taxon>Actinomycetota</taxon>
        <taxon>Actinomycetes</taxon>
        <taxon>Streptosporangiales</taxon>
        <taxon>Streptosporangiaceae</taxon>
        <taxon>Nonomuraea</taxon>
    </lineage>
</organism>
<sequence length="262" mass="28143">MRFERLKIAALLMLATSAALPLASAQAVSASVAAATASEVLAPGERLTANAYRQSPNGLYRLVQYADGNLVVVDTATKKPLWNAQTHGNPGAYTHLQTDGNVVVKSAEGTALWSTKTHGNPQARLVVQNDSNLVLYSGTKALWSSRRSTSVLAPGERLTANAYRQSPNGLYRLVQYADGNLVVVDTATKKPLWSTKTHGNPKAYTQLQTDGNIVVKSPEGKVLWASKTHGNPQARLVVQNDGNTVLYSSDGEEGLWSTRTSR</sequence>
<evidence type="ECO:0000256" key="1">
    <source>
        <dbReference type="ARBA" id="ARBA00022729"/>
    </source>
</evidence>
<feature type="signal peptide" evidence="2">
    <location>
        <begin position="1"/>
        <end position="29"/>
    </location>
</feature>
<evidence type="ECO:0000259" key="3">
    <source>
        <dbReference type="PROSITE" id="PS50927"/>
    </source>
</evidence>
<feature type="domain" description="Bulb-type lectin" evidence="3">
    <location>
        <begin position="149"/>
        <end position="259"/>
    </location>
</feature>